<gene>
    <name evidence="2" type="ORF">HYQ45_002414</name>
</gene>
<dbReference type="PANTHER" id="PTHR10285">
    <property type="entry name" value="URIDINE KINASE"/>
    <property type="match status" value="1"/>
</dbReference>
<evidence type="ECO:0000313" key="2">
    <source>
        <dbReference type="EMBL" id="KAG7140905.1"/>
    </source>
</evidence>
<evidence type="ECO:0000256" key="1">
    <source>
        <dbReference type="SAM" id="MobiDB-lite"/>
    </source>
</evidence>
<sequence>MESQVDHLVSKAWEKYQSTPPNQRLLIAIGGIPGSGKTTLSGIITTRLNALAAAAAATSTSTTSPSPSPSTPPVSSPVSSPAAFVPMDGYHLTRAQLSALPNPAEAHARRGAVHTFNSAAFLALVRALRAPLTPHTPTIRAPSFDHAIKDPREGDIAVDPARRIVVFEGNYVALDRPVWRDAAALMDELWFVDVDFDVARRRLVKRHVRAGIASDEEDADRRARENDLVNGREIVDHRLDVHEVVVSREDGSWVHE</sequence>
<dbReference type="OrthoDB" id="6362633at2759"/>
<dbReference type="AlphaFoldDB" id="A0A8I3AVT1"/>
<dbReference type="Proteomes" id="UP000689129">
    <property type="component" value="Unassembled WGS sequence"/>
</dbReference>
<dbReference type="EMBL" id="JAEMWZ010000039">
    <property type="protein sequence ID" value="KAG7140905.1"/>
    <property type="molecule type" value="Genomic_DNA"/>
</dbReference>
<organism evidence="2 3">
    <name type="scientific">Verticillium longisporum</name>
    <name type="common">Verticillium dahliae var. longisporum</name>
    <dbReference type="NCBI Taxonomy" id="100787"/>
    <lineage>
        <taxon>Eukaryota</taxon>
        <taxon>Fungi</taxon>
        <taxon>Dikarya</taxon>
        <taxon>Ascomycota</taxon>
        <taxon>Pezizomycotina</taxon>
        <taxon>Sordariomycetes</taxon>
        <taxon>Hypocreomycetidae</taxon>
        <taxon>Glomerellales</taxon>
        <taxon>Plectosphaerellaceae</taxon>
        <taxon>Verticillium</taxon>
    </lineage>
</organism>
<evidence type="ECO:0008006" key="4">
    <source>
        <dbReference type="Google" id="ProtNLM"/>
    </source>
</evidence>
<proteinExistence type="predicted"/>
<feature type="region of interest" description="Disordered" evidence="1">
    <location>
        <begin position="59"/>
        <end position="80"/>
    </location>
</feature>
<reference evidence="2" key="1">
    <citation type="journal article" date="2021" name="Mol. Plant Pathol.">
        <title>A 20-kb lineage-specific genomic region tames virulence in pathogenic amphidiploid Verticillium longisporum.</title>
        <authorList>
            <person name="Harting R."/>
            <person name="Starke J."/>
            <person name="Kusch H."/>
            <person name="Poggeler S."/>
            <person name="Maurus I."/>
            <person name="Schluter R."/>
            <person name="Landesfeind M."/>
            <person name="Bulla I."/>
            <person name="Nowrousian M."/>
            <person name="de Jonge R."/>
            <person name="Stahlhut G."/>
            <person name="Hoff K.J."/>
            <person name="Asshauer K.P."/>
            <person name="Thurmer A."/>
            <person name="Stanke M."/>
            <person name="Daniel R."/>
            <person name="Morgenstern B."/>
            <person name="Thomma B.P.H.J."/>
            <person name="Kronstad J.W."/>
            <person name="Braus-Stromeyer S.A."/>
            <person name="Braus G.H."/>
        </authorList>
    </citation>
    <scope>NUCLEOTIDE SEQUENCE</scope>
    <source>
        <strain evidence="2">Vl32</strain>
    </source>
</reference>
<protein>
    <recommendedName>
        <fullName evidence="4">Phosphoribulokinase/uridine kinase domain-containing protein</fullName>
    </recommendedName>
</protein>
<feature type="compositionally biased region" description="Pro residues" evidence="1">
    <location>
        <begin position="66"/>
        <end position="75"/>
    </location>
</feature>
<comment type="caution">
    <text evidence="2">The sequence shown here is derived from an EMBL/GenBank/DDBJ whole genome shotgun (WGS) entry which is preliminary data.</text>
</comment>
<evidence type="ECO:0000313" key="3">
    <source>
        <dbReference type="Proteomes" id="UP000689129"/>
    </source>
</evidence>
<name>A0A8I3AVT1_VERLO</name>
<accession>A0A8I3AVT1</accession>